<keyword evidence="2" id="KW-1185">Reference proteome</keyword>
<sequence length="44" mass="5149">MRWACRFLIAMPLAFESSPFSMQKLSFWRLKGLLSQAQSRPFAI</sequence>
<evidence type="ECO:0000313" key="2">
    <source>
        <dbReference type="Proteomes" id="UP000016648"/>
    </source>
</evidence>
<organism evidence="1 2">
    <name type="scientific">Segatella baroniae F0067</name>
    <dbReference type="NCBI Taxonomy" id="1115809"/>
    <lineage>
        <taxon>Bacteria</taxon>
        <taxon>Pseudomonadati</taxon>
        <taxon>Bacteroidota</taxon>
        <taxon>Bacteroidia</taxon>
        <taxon>Bacteroidales</taxon>
        <taxon>Prevotellaceae</taxon>
        <taxon>Segatella</taxon>
    </lineage>
</organism>
<comment type="caution">
    <text evidence="1">The sequence shown here is derived from an EMBL/GenBank/DDBJ whole genome shotgun (WGS) entry which is preliminary data.</text>
</comment>
<dbReference type="EMBL" id="AWEY01000020">
    <property type="protein sequence ID" value="ERK39387.1"/>
    <property type="molecule type" value="Genomic_DNA"/>
</dbReference>
<reference evidence="1 2" key="1">
    <citation type="submission" date="2013-08" db="EMBL/GenBank/DDBJ databases">
        <authorList>
            <person name="Durkin A.S."/>
            <person name="Haft D.R."/>
            <person name="McCorrison J."/>
            <person name="Torralba M."/>
            <person name="Gillis M."/>
            <person name="Haft D.H."/>
            <person name="Methe B."/>
            <person name="Sutton G."/>
            <person name="Nelson K.E."/>
        </authorList>
    </citation>
    <scope>NUCLEOTIDE SEQUENCE [LARGE SCALE GENOMIC DNA]</scope>
    <source>
        <strain evidence="1 2">F0067</strain>
    </source>
</reference>
<name>U2QKP3_9BACT</name>
<dbReference type="AlphaFoldDB" id="U2QKP3"/>
<accession>U2QKP3</accession>
<protein>
    <submittedName>
        <fullName evidence="1">Uncharacterized protein</fullName>
    </submittedName>
</protein>
<gene>
    <name evidence="1" type="ORF">HMPREF9135_1711</name>
</gene>
<evidence type="ECO:0000313" key="1">
    <source>
        <dbReference type="EMBL" id="ERK39387.1"/>
    </source>
</evidence>
<dbReference type="Proteomes" id="UP000016648">
    <property type="component" value="Unassembled WGS sequence"/>
</dbReference>
<proteinExistence type="predicted"/>